<evidence type="ECO:0000313" key="2">
    <source>
        <dbReference type="Proteomes" id="UP000007148"/>
    </source>
</evidence>
<protein>
    <submittedName>
        <fullName evidence="1">Uncharacterized protein</fullName>
    </submittedName>
</protein>
<name>G4TMM7_SERID</name>
<accession>G4TMM7</accession>
<comment type="caution">
    <text evidence="1">The sequence shown here is derived from an EMBL/GenBank/DDBJ whole genome shotgun (WGS) entry which is preliminary data.</text>
</comment>
<dbReference type="EMBL" id="CAFZ01000171">
    <property type="protein sequence ID" value="CCA72570.1"/>
    <property type="molecule type" value="Genomic_DNA"/>
</dbReference>
<evidence type="ECO:0000313" key="1">
    <source>
        <dbReference type="EMBL" id="CCA72570.1"/>
    </source>
</evidence>
<sequence length="107" mass="11975">MDAFPQYAFSLMTQAAPLSVSAGPVRPNVGGVNNAWIAAQFWGHPDAERLRSILRSFLDTDSWQENTPARDKCLDMFVKNRTCQFCLGQNGTPAAQCVRQHLCYNPR</sequence>
<dbReference type="Proteomes" id="UP000007148">
    <property type="component" value="Unassembled WGS sequence"/>
</dbReference>
<gene>
    <name evidence="1" type="ORF">PIIN_06507</name>
</gene>
<dbReference type="AlphaFoldDB" id="G4TMM7"/>
<dbReference type="InParanoid" id="G4TMM7"/>
<organism evidence="1 2">
    <name type="scientific">Serendipita indica (strain DSM 11827)</name>
    <name type="common">Root endophyte fungus</name>
    <name type="synonym">Piriformospora indica</name>
    <dbReference type="NCBI Taxonomy" id="1109443"/>
    <lineage>
        <taxon>Eukaryota</taxon>
        <taxon>Fungi</taxon>
        <taxon>Dikarya</taxon>
        <taxon>Basidiomycota</taxon>
        <taxon>Agaricomycotina</taxon>
        <taxon>Agaricomycetes</taxon>
        <taxon>Sebacinales</taxon>
        <taxon>Serendipitaceae</taxon>
        <taxon>Serendipita</taxon>
    </lineage>
</organism>
<dbReference type="HOGENOM" id="CLU_2210987_0_0_1"/>
<keyword evidence="2" id="KW-1185">Reference proteome</keyword>
<proteinExistence type="predicted"/>
<reference evidence="1 2" key="1">
    <citation type="journal article" date="2011" name="PLoS Pathog.">
        <title>Endophytic Life Strategies Decoded by Genome and Transcriptome Analyses of the Mutualistic Root Symbiont Piriformospora indica.</title>
        <authorList>
            <person name="Zuccaro A."/>
            <person name="Lahrmann U."/>
            <person name="Guldener U."/>
            <person name="Langen G."/>
            <person name="Pfiffi S."/>
            <person name="Biedenkopf D."/>
            <person name="Wong P."/>
            <person name="Samans B."/>
            <person name="Grimm C."/>
            <person name="Basiewicz M."/>
            <person name="Murat C."/>
            <person name="Martin F."/>
            <person name="Kogel K.H."/>
        </authorList>
    </citation>
    <scope>NUCLEOTIDE SEQUENCE [LARGE SCALE GENOMIC DNA]</scope>
    <source>
        <strain evidence="1 2">DSM 11827</strain>
    </source>
</reference>